<sequence length="173" mass="18735">MELQNGLPPLFGDSEGRYRVQIVGNSGVGKSTLGAELAATLGVPFIALDTLFWLPGWRKSTIDEFKTSVRAALDQCERGWVVDGNYVRRLGPIVQNEATDIIYGSYRARSAARSILPPLMPAYAGSPSQDYSTLPLGLPRAVPGSLLLSGQHRMVVPEPALGCAEERDRKLVP</sequence>
<gene>
    <name evidence="1" type="ORF">NM688_g3216</name>
</gene>
<name>A0ACC1T6D4_9APHY</name>
<evidence type="ECO:0000313" key="2">
    <source>
        <dbReference type="Proteomes" id="UP001148662"/>
    </source>
</evidence>
<evidence type="ECO:0000313" key="1">
    <source>
        <dbReference type="EMBL" id="KAJ3554224.1"/>
    </source>
</evidence>
<protein>
    <submittedName>
        <fullName evidence="1">Uncharacterized protein</fullName>
    </submittedName>
</protein>
<accession>A0ACC1T6D4</accession>
<dbReference type="Proteomes" id="UP001148662">
    <property type="component" value="Unassembled WGS sequence"/>
</dbReference>
<dbReference type="EMBL" id="JANHOG010000451">
    <property type="protein sequence ID" value="KAJ3554224.1"/>
    <property type="molecule type" value="Genomic_DNA"/>
</dbReference>
<reference evidence="1" key="1">
    <citation type="submission" date="2022-07" db="EMBL/GenBank/DDBJ databases">
        <title>Genome Sequence of Phlebia brevispora.</title>
        <authorList>
            <person name="Buettner E."/>
        </authorList>
    </citation>
    <scope>NUCLEOTIDE SEQUENCE</scope>
    <source>
        <strain evidence="1">MPL23</strain>
    </source>
</reference>
<proteinExistence type="predicted"/>
<keyword evidence="2" id="KW-1185">Reference proteome</keyword>
<comment type="caution">
    <text evidence="1">The sequence shown here is derived from an EMBL/GenBank/DDBJ whole genome shotgun (WGS) entry which is preliminary data.</text>
</comment>
<organism evidence="1 2">
    <name type="scientific">Phlebia brevispora</name>
    <dbReference type="NCBI Taxonomy" id="194682"/>
    <lineage>
        <taxon>Eukaryota</taxon>
        <taxon>Fungi</taxon>
        <taxon>Dikarya</taxon>
        <taxon>Basidiomycota</taxon>
        <taxon>Agaricomycotina</taxon>
        <taxon>Agaricomycetes</taxon>
        <taxon>Polyporales</taxon>
        <taxon>Meruliaceae</taxon>
        <taxon>Phlebia</taxon>
    </lineage>
</organism>